<gene>
    <name evidence="2" type="ORF">ACFPM4_00245</name>
</gene>
<feature type="transmembrane region" description="Helical" evidence="1">
    <location>
        <begin position="7"/>
        <end position="26"/>
    </location>
</feature>
<dbReference type="InterPro" id="IPR024232">
    <property type="entry name" value="SpoIIIAH"/>
</dbReference>
<dbReference type="EMBL" id="JBHSMC010000001">
    <property type="protein sequence ID" value="MFC5463172.1"/>
    <property type="molecule type" value="Genomic_DNA"/>
</dbReference>
<accession>A0ABW0LDX9</accession>
<proteinExistence type="predicted"/>
<keyword evidence="1" id="KW-0472">Membrane</keyword>
<keyword evidence="1" id="KW-0812">Transmembrane</keyword>
<organism evidence="2 3">
    <name type="scientific">Lederbergia graminis</name>
    <dbReference type="NCBI Taxonomy" id="735518"/>
    <lineage>
        <taxon>Bacteria</taxon>
        <taxon>Bacillati</taxon>
        <taxon>Bacillota</taxon>
        <taxon>Bacilli</taxon>
        <taxon>Bacillales</taxon>
        <taxon>Bacillaceae</taxon>
        <taxon>Lederbergia</taxon>
    </lineage>
</organism>
<reference evidence="3" key="1">
    <citation type="journal article" date="2019" name="Int. J. Syst. Evol. Microbiol.">
        <title>The Global Catalogue of Microorganisms (GCM) 10K type strain sequencing project: providing services to taxonomists for standard genome sequencing and annotation.</title>
        <authorList>
            <consortium name="The Broad Institute Genomics Platform"/>
            <consortium name="The Broad Institute Genome Sequencing Center for Infectious Disease"/>
            <person name="Wu L."/>
            <person name="Ma J."/>
        </authorList>
    </citation>
    <scope>NUCLEOTIDE SEQUENCE [LARGE SCALE GENOMIC DNA]</scope>
    <source>
        <strain evidence="3">CGMCC 1.12237</strain>
    </source>
</reference>
<dbReference type="RefSeq" id="WP_144920570.1">
    <property type="nucleotide sequence ID" value="NZ_JBHSMC010000001.1"/>
</dbReference>
<dbReference type="Gene3D" id="1.10.287.4300">
    <property type="entry name" value="Stage III sporulation protein AH-like"/>
    <property type="match status" value="1"/>
</dbReference>
<evidence type="ECO:0000313" key="2">
    <source>
        <dbReference type="EMBL" id="MFC5463172.1"/>
    </source>
</evidence>
<protein>
    <submittedName>
        <fullName evidence="2">SpoIIIAH-like family protein</fullName>
    </submittedName>
</protein>
<dbReference type="Proteomes" id="UP001596147">
    <property type="component" value="Unassembled WGS sequence"/>
</dbReference>
<name>A0ABW0LDX9_9BACI</name>
<evidence type="ECO:0000256" key="1">
    <source>
        <dbReference type="SAM" id="Phobius"/>
    </source>
</evidence>
<keyword evidence="1" id="KW-1133">Transmembrane helix</keyword>
<dbReference type="InterPro" id="IPR038503">
    <property type="entry name" value="SpoIIIAH_sf"/>
</dbReference>
<dbReference type="Pfam" id="PF12685">
    <property type="entry name" value="SpoIIIAH"/>
    <property type="match status" value="1"/>
</dbReference>
<keyword evidence="3" id="KW-1185">Reference proteome</keyword>
<sequence>MLLKKQTVWLLTMLSLVVVLSVYYVTSDPANNNLATGGQESDETGKNISDEDMKIITDAAGDEVFDMVRMNLEDKRGKMLEDLTIQVASDELTADEKMDIYNQMEEISEISTIEKTLESYIKNLGYSDALVKIENNLVDITVKADEEHSRSAAVEIMELVGAEVGTQYIPQVKFASN</sequence>
<evidence type="ECO:0000313" key="3">
    <source>
        <dbReference type="Proteomes" id="UP001596147"/>
    </source>
</evidence>
<comment type="caution">
    <text evidence="2">The sequence shown here is derived from an EMBL/GenBank/DDBJ whole genome shotgun (WGS) entry which is preliminary data.</text>
</comment>